<feature type="chain" id="PRO_5021024660" description="PepSY domain-containing protein" evidence="1">
    <location>
        <begin position="34"/>
        <end position="115"/>
    </location>
</feature>
<name>A0A4S3KHA4_9GAMM</name>
<dbReference type="RefSeq" id="WP_136258000.1">
    <property type="nucleotide sequence ID" value="NZ_MWIO01000019.1"/>
</dbReference>
<dbReference type="OrthoDB" id="5770914at2"/>
<dbReference type="EMBL" id="MWIO01000019">
    <property type="protein sequence ID" value="THD08065.1"/>
    <property type="molecule type" value="Genomic_DNA"/>
</dbReference>
<organism evidence="3 4">
    <name type="scientific">Rhodanobacter lindaniclasticus</name>
    <dbReference type="NCBI Taxonomy" id="75310"/>
    <lineage>
        <taxon>Bacteria</taxon>
        <taxon>Pseudomonadati</taxon>
        <taxon>Pseudomonadota</taxon>
        <taxon>Gammaproteobacteria</taxon>
        <taxon>Lysobacterales</taxon>
        <taxon>Rhodanobacteraceae</taxon>
        <taxon>Rhodanobacter</taxon>
    </lineage>
</organism>
<proteinExistence type="predicted"/>
<keyword evidence="1" id="KW-0732">Signal</keyword>
<dbReference type="Pfam" id="PF03413">
    <property type="entry name" value="PepSY"/>
    <property type="match status" value="1"/>
</dbReference>
<evidence type="ECO:0000313" key="3">
    <source>
        <dbReference type="EMBL" id="THD08065.1"/>
    </source>
</evidence>
<gene>
    <name evidence="3" type="ORF">B1991_06970</name>
</gene>
<evidence type="ECO:0000313" key="4">
    <source>
        <dbReference type="Proteomes" id="UP000306317"/>
    </source>
</evidence>
<reference evidence="3 4" key="1">
    <citation type="submission" date="2017-02" db="EMBL/GenBank/DDBJ databases">
        <title>Whole genome sequencing of Rhodanobacter lindaniclasticus DSM 17932.</title>
        <authorList>
            <person name="Kumar S."/>
            <person name="Patil P."/>
            <person name="Patil P.B."/>
        </authorList>
    </citation>
    <scope>NUCLEOTIDE SEQUENCE [LARGE SCALE GENOMIC DNA]</scope>
    <source>
        <strain evidence="3 4">DSM 17932</strain>
    </source>
</reference>
<dbReference type="Gene3D" id="3.10.450.40">
    <property type="match status" value="1"/>
</dbReference>
<accession>A0A4S3KHA4</accession>
<dbReference type="Proteomes" id="UP000306317">
    <property type="component" value="Unassembled WGS sequence"/>
</dbReference>
<keyword evidence="4" id="KW-1185">Reference proteome</keyword>
<evidence type="ECO:0000256" key="1">
    <source>
        <dbReference type="SAM" id="SignalP"/>
    </source>
</evidence>
<protein>
    <recommendedName>
        <fullName evidence="2">PepSY domain-containing protein</fullName>
    </recommendedName>
</protein>
<feature type="domain" description="PepSY" evidence="2">
    <location>
        <begin position="54"/>
        <end position="113"/>
    </location>
</feature>
<dbReference type="AlphaFoldDB" id="A0A4S3KHA4"/>
<dbReference type="InterPro" id="IPR025711">
    <property type="entry name" value="PepSY"/>
</dbReference>
<comment type="caution">
    <text evidence="3">The sequence shown here is derived from an EMBL/GenBank/DDBJ whole genome shotgun (WGS) entry which is preliminary data.</text>
</comment>
<feature type="signal peptide" evidence="1">
    <location>
        <begin position="1"/>
        <end position="33"/>
    </location>
</feature>
<sequence>MNTHLIRRIAIPFSLAALLLGASALGLSSSALAGSHDHDDHVEARALLQRGEILPLSRILAVVQQRVPGDVVEVELEHGKHHGWEYEVKVLTAQGRVREVKLNARTGEVRKVEDD</sequence>
<evidence type="ECO:0000259" key="2">
    <source>
        <dbReference type="Pfam" id="PF03413"/>
    </source>
</evidence>